<keyword evidence="1 4" id="KW-1003">Cell membrane</keyword>
<proteinExistence type="inferred from homology"/>
<protein>
    <recommendedName>
        <fullName evidence="4">Protein Syd</fullName>
    </recommendedName>
</protein>
<comment type="subcellular location">
    <subcellularLocation>
        <location evidence="4">Cell inner membrane</location>
        <topology evidence="4">Peripheral membrane protein</topology>
        <orientation evidence="4">Cytoplasmic side</orientation>
    </subcellularLocation>
    <text evidence="4">Loosely associated with the cytoplasmic side of the inner membrane, probably via SecY.</text>
</comment>
<dbReference type="CDD" id="cd16323">
    <property type="entry name" value="Syd"/>
    <property type="match status" value="1"/>
</dbReference>
<accession>A0ABZ0JXH6</accession>
<evidence type="ECO:0000256" key="1">
    <source>
        <dbReference type="ARBA" id="ARBA00022475"/>
    </source>
</evidence>
<dbReference type="InterPro" id="IPR009948">
    <property type="entry name" value="Syd"/>
</dbReference>
<reference evidence="5 6" key="1">
    <citation type="submission" date="2023-10" db="EMBL/GenBank/DDBJ databases">
        <title>Complete genome sequence of Shewanella sp. DAU334.</title>
        <authorList>
            <person name="Lee Y.-S."/>
            <person name="Jeong H.-R."/>
            <person name="Hwang E.-J."/>
            <person name="Choi Y.-L."/>
            <person name="Kim G.-D."/>
        </authorList>
    </citation>
    <scope>NUCLEOTIDE SEQUENCE [LARGE SCALE GENOMIC DNA]</scope>
    <source>
        <strain evidence="5 6">DAU334</strain>
    </source>
</reference>
<evidence type="ECO:0000313" key="6">
    <source>
        <dbReference type="Proteomes" id="UP001529491"/>
    </source>
</evidence>
<evidence type="ECO:0000313" key="5">
    <source>
        <dbReference type="EMBL" id="WOT04256.1"/>
    </source>
</evidence>
<name>A0ABZ0JXH6_9GAMM</name>
<dbReference type="Gene3D" id="3.40.1580.20">
    <property type="entry name" value="Syd protein"/>
    <property type="match status" value="1"/>
</dbReference>
<dbReference type="InterPro" id="IPR038228">
    <property type="entry name" value="Syd_sf"/>
</dbReference>
<keyword evidence="3 4" id="KW-0472">Membrane</keyword>
<dbReference type="RefSeq" id="WP_310471884.1">
    <property type="nucleotide sequence ID" value="NZ_CP136522.1"/>
</dbReference>
<dbReference type="Pfam" id="PF07348">
    <property type="entry name" value="Syd"/>
    <property type="match status" value="1"/>
</dbReference>
<dbReference type="NCBIfam" id="NF003439">
    <property type="entry name" value="PRK04968.1"/>
    <property type="match status" value="1"/>
</dbReference>
<evidence type="ECO:0000256" key="2">
    <source>
        <dbReference type="ARBA" id="ARBA00022519"/>
    </source>
</evidence>
<evidence type="ECO:0000256" key="4">
    <source>
        <dbReference type="HAMAP-Rule" id="MF_01104"/>
    </source>
</evidence>
<organism evidence="5 6">
    <name type="scientific">Shewanella youngdeokensis</name>
    <dbReference type="NCBI Taxonomy" id="2999068"/>
    <lineage>
        <taxon>Bacteria</taxon>
        <taxon>Pseudomonadati</taxon>
        <taxon>Pseudomonadota</taxon>
        <taxon>Gammaproteobacteria</taxon>
        <taxon>Alteromonadales</taxon>
        <taxon>Shewanellaceae</taxon>
        <taxon>Shewanella</taxon>
    </lineage>
</organism>
<comment type="function">
    <text evidence="4">Interacts with the SecY protein in vivo. May bind preferentially to an uncomplexed state of SecY, thus functioning either as a chelating agent for excess SecY in the cell or as a regulatory factor that negatively controls the translocase function.</text>
</comment>
<evidence type="ECO:0000256" key="3">
    <source>
        <dbReference type="ARBA" id="ARBA00023136"/>
    </source>
</evidence>
<dbReference type="HAMAP" id="MF_01104">
    <property type="entry name" value="Syd"/>
    <property type="match status" value="1"/>
</dbReference>
<keyword evidence="6" id="KW-1185">Reference proteome</keyword>
<dbReference type="Proteomes" id="UP001529491">
    <property type="component" value="Chromosome"/>
</dbReference>
<comment type="similarity">
    <text evidence="4">Belongs to the Syd family.</text>
</comment>
<dbReference type="EMBL" id="CP136522">
    <property type="protein sequence ID" value="WOT04256.1"/>
    <property type="molecule type" value="Genomic_DNA"/>
</dbReference>
<gene>
    <name evidence="4 5" type="primary">syd</name>
    <name evidence="5" type="ORF">RGE70_13060</name>
</gene>
<keyword evidence="2 4" id="KW-0997">Cell inner membrane</keyword>
<sequence length="215" mass="24601">MTSLPALDIFLKDYQQAYIDMLGEHPRYFAQQQASECILGDVDVETDDALQWQAVKRVQPGTFDNVEHALELSLHPDLSTFYGSYFAAPLMFDSRWGTGELLQVWSATDFDYLQQNIIGHLMMKKKLKQEPTWFVGVLDDEDKMITVNNTDGSVWIEIPGKVQSHKLADSLNSFISELSTRVAPPVLLVDEPLPEMDHPGIWQRMKIMWRNLLGK</sequence>